<dbReference type="GO" id="GO:0008483">
    <property type="term" value="F:transaminase activity"/>
    <property type="evidence" value="ECO:0007669"/>
    <property type="project" value="UniProtKB-KW"/>
</dbReference>
<proteinExistence type="inferred from homology"/>
<name>X0YGQ2_9ZZZZ</name>
<keyword evidence="2" id="KW-0032">Aminotransferase</keyword>
<dbReference type="Pfam" id="PF01571">
    <property type="entry name" value="GCV_T"/>
    <property type="match status" value="1"/>
</dbReference>
<evidence type="ECO:0000259" key="4">
    <source>
        <dbReference type="Pfam" id="PF01571"/>
    </source>
</evidence>
<feature type="non-terminal residue" evidence="5">
    <location>
        <position position="219"/>
    </location>
</feature>
<dbReference type="InterPro" id="IPR006222">
    <property type="entry name" value="GCVT_N"/>
</dbReference>
<sequence>IDFLPHLSIITAMPKKTPFHDMHIKNNAKMVEFAGFLMPIQFEGIIPEHETVRTGVGVFDVSHMGEIEIRGEDRMAFINYITTNDASKLALNQVQYSTMLYPDAGIVDDVLVYHLRDRIFLVVNAANADKDYKWIVDNKRLDVELNNLSDDIGQLAVQGPKAEPAVQKLCDFDLSAMEFYWSTETQLKDIPVVLSRTGYTGEDGFEIYCERQYGAQLWD</sequence>
<dbReference type="InterPro" id="IPR028896">
    <property type="entry name" value="GcvT/YgfZ/DmdA"/>
</dbReference>
<dbReference type="SUPFAM" id="SSF103025">
    <property type="entry name" value="Folate-binding domain"/>
    <property type="match status" value="1"/>
</dbReference>
<protein>
    <recommendedName>
        <fullName evidence="4">GCVT N-terminal domain-containing protein</fullName>
    </recommendedName>
</protein>
<accession>X0YGQ2</accession>
<reference evidence="5" key="1">
    <citation type="journal article" date="2014" name="Front. Microbiol.">
        <title>High frequency of phylogenetically diverse reductive dehalogenase-homologous genes in deep subseafloor sedimentary metagenomes.</title>
        <authorList>
            <person name="Kawai M."/>
            <person name="Futagami T."/>
            <person name="Toyoda A."/>
            <person name="Takaki Y."/>
            <person name="Nishi S."/>
            <person name="Hori S."/>
            <person name="Arai W."/>
            <person name="Tsubouchi T."/>
            <person name="Morono Y."/>
            <person name="Uchiyama I."/>
            <person name="Ito T."/>
            <person name="Fujiyama A."/>
            <person name="Inagaki F."/>
            <person name="Takami H."/>
        </authorList>
    </citation>
    <scope>NUCLEOTIDE SEQUENCE</scope>
    <source>
        <strain evidence="5">Expedition CK06-06</strain>
    </source>
</reference>
<evidence type="ECO:0000256" key="3">
    <source>
        <dbReference type="ARBA" id="ARBA00022679"/>
    </source>
</evidence>
<dbReference type="PANTHER" id="PTHR43757:SF2">
    <property type="entry name" value="AMINOMETHYLTRANSFERASE, MITOCHONDRIAL"/>
    <property type="match status" value="1"/>
</dbReference>
<dbReference type="AlphaFoldDB" id="X0YGQ2"/>
<dbReference type="Gene3D" id="3.30.1360.120">
    <property type="entry name" value="Probable tRNA modification gtpase trme, domain 1"/>
    <property type="match status" value="1"/>
</dbReference>
<feature type="domain" description="GCVT N-terminal" evidence="4">
    <location>
        <begin position="19"/>
        <end position="219"/>
    </location>
</feature>
<evidence type="ECO:0000313" key="5">
    <source>
        <dbReference type="EMBL" id="GAG47808.1"/>
    </source>
</evidence>
<keyword evidence="3" id="KW-0808">Transferase</keyword>
<organism evidence="5">
    <name type="scientific">marine sediment metagenome</name>
    <dbReference type="NCBI Taxonomy" id="412755"/>
    <lineage>
        <taxon>unclassified sequences</taxon>
        <taxon>metagenomes</taxon>
        <taxon>ecological metagenomes</taxon>
    </lineage>
</organism>
<evidence type="ECO:0000256" key="1">
    <source>
        <dbReference type="ARBA" id="ARBA00008609"/>
    </source>
</evidence>
<dbReference type="InterPro" id="IPR027266">
    <property type="entry name" value="TrmE/GcvT-like"/>
</dbReference>
<dbReference type="Gene3D" id="3.30.70.1400">
    <property type="entry name" value="Aminomethyltransferase beta-barrel domains"/>
    <property type="match status" value="1"/>
</dbReference>
<comment type="caution">
    <text evidence="5">The sequence shown here is derived from an EMBL/GenBank/DDBJ whole genome shotgun (WGS) entry which is preliminary data.</text>
</comment>
<comment type="similarity">
    <text evidence="1">Belongs to the GcvT family.</text>
</comment>
<evidence type="ECO:0000256" key="2">
    <source>
        <dbReference type="ARBA" id="ARBA00022576"/>
    </source>
</evidence>
<dbReference type="PANTHER" id="PTHR43757">
    <property type="entry name" value="AMINOMETHYLTRANSFERASE"/>
    <property type="match status" value="1"/>
</dbReference>
<dbReference type="FunFam" id="3.30.70.1400:FF:000001">
    <property type="entry name" value="Aminomethyltransferase"/>
    <property type="match status" value="1"/>
</dbReference>
<dbReference type="EMBL" id="BARS01054330">
    <property type="protein sequence ID" value="GAG47808.1"/>
    <property type="molecule type" value="Genomic_DNA"/>
</dbReference>
<gene>
    <name evidence="5" type="ORF">S01H1_80453</name>
</gene>
<feature type="non-terminal residue" evidence="5">
    <location>
        <position position="1"/>
    </location>
</feature>
<dbReference type="GO" id="GO:0005829">
    <property type="term" value="C:cytosol"/>
    <property type="evidence" value="ECO:0007669"/>
    <property type="project" value="TreeGrafter"/>
</dbReference>